<gene>
    <name evidence="1" type="ORF">A2304_04485</name>
</gene>
<protein>
    <submittedName>
        <fullName evidence="1">Uncharacterized protein</fullName>
    </submittedName>
</protein>
<accession>A0A1F7W9Y8</accession>
<sequence>MPPARDVPCRLQQNSKEVPMRLALFALVAGCAYHRPVGHRIESDGDLPVDVIRDAPEGVPVSATVTVRDGRMSSTASVHVGGPSIPAYMSGMDPALQQAVSYSAVYRQQWAAQNGTIPGARLQVVYVSPGTVKCPATLAEIDTLEERVSCLEDDVDYLVGELGVK</sequence>
<organism evidence="1 2">
    <name type="scientific">Candidatus Uhrbacteria bacterium RIFOXYB2_FULL_57_15</name>
    <dbReference type="NCBI Taxonomy" id="1802422"/>
    <lineage>
        <taxon>Bacteria</taxon>
        <taxon>Candidatus Uhriibacteriota</taxon>
    </lineage>
</organism>
<dbReference type="Proteomes" id="UP000176501">
    <property type="component" value="Unassembled WGS sequence"/>
</dbReference>
<dbReference type="EMBL" id="MGFE01000001">
    <property type="protein sequence ID" value="OGL99631.1"/>
    <property type="molecule type" value="Genomic_DNA"/>
</dbReference>
<name>A0A1F7W9Y8_9BACT</name>
<proteinExistence type="predicted"/>
<reference evidence="1 2" key="1">
    <citation type="journal article" date="2016" name="Nat. Commun.">
        <title>Thousands of microbial genomes shed light on interconnected biogeochemical processes in an aquifer system.</title>
        <authorList>
            <person name="Anantharaman K."/>
            <person name="Brown C.T."/>
            <person name="Hug L.A."/>
            <person name="Sharon I."/>
            <person name="Castelle C.J."/>
            <person name="Probst A.J."/>
            <person name="Thomas B.C."/>
            <person name="Singh A."/>
            <person name="Wilkins M.J."/>
            <person name="Karaoz U."/>
            <person name="Brodie E.L."/>
            <person name="Williams K.H."/>
            <person name="Hubbard S.S."/>
            <person name="Banfield J.F."/>
        </authorList>
    </citation>
    <scope>NUCLEOTIDE SEQUENCE [LARGE SCALE GENOMIC DNA]</scope>
</reference>
<dbReference type="AlphaFoldDB" id="A0A1F7W9Y8"/>
<comment type="caution">
    <text evidence="1">The sequence shown here is derived from an EMBL/GenBank/DDBJ whole genome shotgun (WGS) entry which is preliminary data.</text>
</comment>
<evidence type="ECO:0000313" key="2">
    <source>
        <dbReference type="Proteomes" id="UP000176501"/>
    </source>
</evidence>
<evidence type="ECO:0000313" key="1">
    <source>
        <dbReference type="EMBL" id="OGL99631.1"/>
    </source>
</evidence>